<evidence type="ECO:0000259" key="1">
    <source>
        <dbReference type="PROSITE" id="PS50404"/>
    </source>
</evidence>
<evidence type="ECO:0000313" key="3">
    <source>
        <dbReference type="EMBL" id="TPG54281.1"/>
    </source>
</evidence>
<dbReference type="SUPFAM" id="SSF52833">
    <property type="entry name" value="Thioredoxin-like"/>
    <property type="match status" value="1"/>
</dbReference>
<dbReference type="InterPro" id="IPR010987">
    <property type="entry name" value="Glutathione-S-Trfase_C-like"/>
</dbReference>
<dbReference type="PANTHER" id="PTHR44051">
    <property type="entry name" value="GLUTATHIONE S-TRANSFERASE-RELATED"/>
    <property type="match status" value="1"/>
</dbReference>
<organism evidence="3 4">
    <name type="scientific">Sphingomonas glacialis</name>
    <dbReference type="NCBI Taxonomy" id="658225"/>
    <lineage>
        <taxon>Bacteria</taxon>
        <taxon>Pseudomonadati</taxon>
        <taxon>Pseudomonadota</taxon>
        <taxon>Alphaproteobacteria</taxon>
        <taxon>Sphingomonadales</taxon>
        <taxon>Sphingomonadaceae</taxon>
        <taxon>Sphingomonas</taxon>
    </lineage>
</organism>
<reference evidence="3 4" key="1">
    <citation type="journal article" date="2019" name="Environ. Microbiol.">
        <title>Species interactions and distinct microbial communities in high Arctic permafrost affected cryosols are associated with the CH4 and CO2 gas fluxes.</title>
        <authorList>
            <person name="Altshuler I."/>
            <person name="Hamel J."/>
            <person name="Turney S."/>
            <person name="Magnuson E."/>
            <person name="Levesque R."/>
            <person name="Greer C."/>
            <person name="Whyte L.G."/>
        </authorList>
    </citation>
    <scope>NUCLEOTIDE SEQUENCE [LARGE SCALE GENOMIC DNA]</scope>
    <source>
        <strain evidence="3 4">E6.1</strain>
    </source>
</reference>
<feature type="domain" description="GST C-terminal" evidence="2">
    <location>
        <begin position="139"/>
        <end position="267"/>
    </location>
</feature>
<dbReference type="PROSITE" id="PS50404">
    <property type="entry name" value="GST_NTER"/>
    <property type="match status" value="1"/>
</dbReference>
<dbReference type="SFLD" id="SFLDG00358">
    <property type="entry name" value="Main_(cytGST)"/>
    <property type="match status" value="1"/>
</dbReference>
<dbReference type="InterPro" id="IPR040079">
    <property type="entry name" value="Glutathione_S-Trfase"/>
</dbReference>
<dbReference type="SFLD" id="SFLDS00019">
    <property type="entry name" value="Glutathione_Transferase_(cytos"/>
    <property type="match status" value="1"/>
</dbReference>
<keyword evidence="4" id="KW-1185">Reference proteome</keyword>
<sequence length="271" mass="30000">MFRRLSQLKCRCKAELDRSANRSSDLRWRGVFLRCQAAATSKRWREMMTATQPELTLFHTPGACSRVTLNALEELGLAFDDRPVDIFKGAQFSPDYRAVNPKAKVPALVVGGELLTETPAIILWLTERVPGETLLPGPTPLARAQAFADLVWCSNTLHPLARTIRMPNRATTGDPAPVREAAIAAMTPLLASIDARLAQQPWWFGDRWSIVDVYLSWVLGMCEGGVDTSQFPALVAHRDAVRARPSFERALERETRALAAARIELPGGGRL</sequence>
<dbReference type="Pfam" id="PF13409">
    <property type="entry name" value="GST_N_2"/>
    <property type="match status" value="1"/>
</dbReference>
<dbReference type="CDD" id="cd03057">
    <property type="entry name" value="GST_N_Beta"/>
    <property type="match status" value="1"/>
</dbReference>
<dbReference type="Proteomes" id="UP000319931">
    <property type="component" value="Unassembled WGS sequence"/>
</dbReference>
<dbReference type="EMBL" id="RCZC01000002">
    <property type="protein sequence ID" value="TPG54281.1"/>
    <property type="molecule type" value="Genomic_DNA"/>
</dbReference>
<gene>
    <name evidence="3" type="ORF">EAH76_06255</name>
</gene>
<proteinExistence type="predicted"/>
<accession>A0A502FY03</accession>
<dbReference type="GO" id="GO:0016740">
    <property type="term" value="F:transferase activity"/>
    <property type="evidence" value="ECO:0007669"/>
    <property type="project" value="UniProtKB-KW"/>
</dbReference>
<dbReference type="OrthoDB" id="7583243at2"/>
<dbReference type="Gene3D" id="3.40.30.10">
    <property type="entry name" value="Glutaredoxin"/>
    <property type="match status" value="1"/>
</dbReference>
<dbReference type="Pfam" id="PF13410">
    <property type="entry name" value="GST_C_2"/>
    <property type="match status" value="1"/>
</dbReference>
<dbReference type="SFLD" id="SFLDG01150">
    <property type="entry name" value="Main.1:_Beta-like"/>
    <property type="match status" value="1"/>
</dbReference>
<dbReference type="InterPro" id="IPR036249">
    <property type="entry name" value="Thioredoxin-like_sf"/>
</dbReference>
<evidence type="ECO:0000313" key="4">
    <source>
        <dbReference type="Proteomes" id="UP000319931"/>
    </source>
</evidence>
<dbReference type="Gene3D" id="1.20.1050.10">
    <property type="match status" value="1"/>
</dbReference>
<keyword evidence="3" id="KW-0808">Transferase</keyword>
<name>A0A502FY03_9SPHN</name>
<dbReference type="InterPro" id="IPR004045">
    <property type="entry name" value="Glutathione_S-Trfase_N"/>
</dbReference>
<dbReference type="AlphaFoldDB" id="A0A502FY03"/>
<feature type="domain" description="GST N-terminal" evidence="1">
    <location>
        <begin position="52"/>
        <end position="133"/>
    </location>
</feature>
<comment type="caution">
    <text evidence="3">The sequence shown here is derived from an EMBL/GenBank/DDBJ whole genome shotgun (WGS) entry which is preliminary data.</text>
</comment>
<dbReference type="PANTHER" id="PTHR44051:SF8">
    <property type="entry name" value="GLUTATHIONE S-TRANSFERASE GSTA"/>
    <property type="match status" value="1"/>
</dbReference>
<protein>
    <submittedName>
        <fullName evidence="3">Glutathione S-transferase family protein</fullName>
    </submittedName>
</protein>
<dbReference type="PROSITE" id="PS50405">
    <property type="entry name" value="GST_CTER"/>
    <property type="match status" value="1"/>
</dbReference>
<dbReference type="InterPro" id="IPR036282">
    <property type="entry name" value="Glutathione-S-Trfase_C_sf"/>
</dbReference>
<dbReference type="SUPFAM" id="SSF47616">
    <property type="entry name" value="GST C-terminal domain-like"/>
    <property type="match status" value="1"/>
</dbReference>
<evidence type="ECO:0000259" key="2">
    <source>
        <dbReference type="PROSITE" id="PS50405"/>
    </source>
</evidence>